<gene>
    <name evidence="1" type="ORF">SAMN05445850_5550</name>
</gene>
<name>A0A1H1JS54_9BURK</name>
<dbReference type="Proteomes" id="UP000199365">
    <property type="component" value="Unassembled WGS sequence"/>
</dbReference>
<accession>A0A1H1JS54</accession>
<dbReference type="STRING" id="157910.SAMN05445850_5550"/>
<evidence type="ECO:0000313" key="1">
    <source>
        <dbReference type="EMBL" id="SDR52816.1"/>
    </source>
</evidence>
<organism evidence="1 2">
    <name type="scientific">Paraburkholderia tuberum</name>
    <dbReference type="NCBI Taxonomy" id="157910"/>
    <lineage>
        <taxon>Bacteria</taxon>
        <taxon>Pseudomonadati</taxon>
        <taxon>Pseudomonadota</taxon>
        <taxon>Betaproteobacteria</taxon>
        <taxon>Burkholderiales</taxon>
        <taxon>Burkholderiaceae</taxon>
        <taxon>Paraburkholderia</taxon>
    </lineage>
</organism>
<dbReference type="RefSeq" id="WP_244144851.1">
    <property type="nucleotide sequence ID" value="NZ_FNKX01000002.1"/>
</dbReference>
<protein>
    <recommendedName>
        <fullName evidence="3">DUF1064 domain-containing protein</fullName>
    </recommendedName>
</protein>
<dbReference type="EMBL" id="FNKX01000002">
    <property type="protein sequence ID" value="SDR52816.1"/>
    <property type="molecule type" value="Genomic_DNA"/>
</dbReference>
<reference evidence="2" key="1">
    <citation type="submission" date="2016-10" db="EMBL/GenBank/DDBJ databases">
        <authorList>
            <person name="Varghese N."/>
            <person name="Submissions S."/>
        </authorList>
    </citation>
    <scope>NUCLEOTIDE SEQUENCE [LARGE SCALE GENOMIC DNA]</scope>
    <source>
        <strain evidence="2">DUS833</strain>
    </source>
</reference>
<dbReference type="AlphaFoldDB" id="A0A1H1JS54"/>
<dbReference type="Gene3D" id="3.40.91.30">
    <property type="match status" value="1"/>
</dbReference>
<evidence type="ECO:0008006" key="3">
    <source>
        <dbReference type="Google" id="ProtNLM"/>
    </source>
</evidence>
<keyword evidence="2" id="KW-1185">Reference proteome</keyword>
<proteinExistence type="predicted"/>
<sequence>MSKNSLRFPESAIAGGRFGTARISGEISSAAARLNSAEPVALDTPIAQLVSGAHSPRNRDLGRLGGGTMNGLEKRYAAHLDMLRHGGDVLWFRFEGLKFRLADRTFYTPDFAVIVASGALELHECKGFMEEDANVKIKSAASQYPFTFRLVRKAKGGGFDIREVG</sequence>
<evidence type="ECO:0000313" key="2">
    <source>
        <dbReference type="Proteomes" id="UP000199365"/>
    </source>
</evidence>